<dbReference type="Proteomes" id="UP001309876">
    <property type="component" value="Unassembled WGS sequence"/>
</dbReference>
<name>A0AAN7T1F6_9EURO</name>
<keyword evidence="3" id="KW-1185">Reference proteome</keyword>
<feature type="compositionally biased region" description="Basic residues" evidence="1">
    <location>
        <begin position="122"/>
        <end position="131"/>
    </location>
</feature>
<dbReference type="EMBL" id="JAVRRJ010000003">
    <property type="protein sequence ID" value="KAK5087161.1"/>
    <property type="molecule type" value="Genomic_DNA"/>
</dbReference>
<feature type="compositionally biased region" description="Basic and acidic residues" evidence="1">
    <location>
        <begin position="82"/>
        <end position="94"/>
    </location>
</feature>
<accession>A0AAN7T1F6</accession>
<dbReference type="AlphaFoldDB" id="A0AAN7T1F6"/>
<protein>
    <submittedName>
        <fullName evidence="2">Uncharacterized protein</fullName>
    </submittedName>
</protein>
<reference evidence="2 3" key="1">
    <citation type="submission" date="2023-08" db="EMBL/GenBank/DDBJ databases">
        <title>Black Yeasts Isolated from many extreme environments.</title>
        <authorList>
            <person name="Coleine C."/>
            <person name="Stajich J.E."/>
            <person name="Selbmann L."/>
        </authorList>
    </citation>
    <scope>NUCLEOTIDE SEQUENCE [LARGE SCALE GENOMIC DNA]</scope>
    <source>
        <strain evidence="2 3">CCFEE 5910</strain>
    </source>
</reference>
<organism evidence="2 3">
    <name type="scientific">Lithohypha guttulata</name>
    <dbReference type="NCBI Taxonomy" id="1690604"/>
    <lineage>
        <taxon>Eukaryota</taxon>
        <taxon>Fungi</taxon>
        <taxon>Dikarya</taxon>
        <taxon>Ascomycota</taxon>
        <taxon>Pezizomycotina</taxon>
        <taxon>Eurotiomycetes</taxon>
        <taxon>Chaetothyriomycetidae</taxon>
        <taxon>Chaetothyriales</taxon>
        <taxon>Trichomeriaceae</taxon>
        <taxon>Lithohypha</taxon>
    </lineage>
</organism>
<gene>
    <name evidence="2" type="ORF">LTR05_004332</name>
</gene>
<evidence type="ECO:0000313" key="2">
    <source>
        <dbReference type="EMBL" id="KAK5087161.1"/>
    </source>
</evidence>
<proteinExistence type="predicted"/>
<comment type="caution">
    <text evidence="2">The sequence shown here is derived from an EMBL/GenBank/DDBJ whole genome shotgun (WGS) entry which is preliminary data.</text>
</comment>
<feature type="region of interest" description="Disordered" evidence="1">
    <location>
        <begin position="82"/>
        <end position="137"/>
    </location>
</feature>
<feature type="compositionally biased region" description="Polar residues" evidence="1">
    <location>
        <begin position="110"/>
        <end position="120"/>
    </location>
</feature>
<evidence type="ECO:0000256" key="1">
    <source>
        <dbReference type="SAM" id="MobiDB-lite"/>
    </source>
</evidence>
<sequence length="137" mass="15853">MTGSNRSRGTKPRSVTQDSINDWLTKVTLEEKVDESTLEDDYFTSQLLATQDEWLLSTSDYMLKRLQTALLHQRQDFQLGEEHRWQPASTEKHSSAKIKQQSVEERKQIAASQRRLSNYRISKPKSKRRSRGNAGKG</sequence>
<evidence type="ECO:0000313" key="3">
    <source>
        <dbReference type="Proteomes" id="UP001309876"/>
    </source>
</evidence>